<dbReference type="GO" id="GO:0016747">
    <property type="term" value="F:acyltransferase activity, transferring groups other than amino-acyl groups"/>
    <property type="evidence" value="ECO:0007669"/>
    <property type="project" value="InterPro"/>
</dbReference>
<proteinExistence type="predicted"/>
<sequence length="202" mass="22453">MVPAFPPKYDYRLRSATPADIPALNDMISLSVRTLHKPFYSDDIIDSAMKYVYGADTQLISDETYFLIEAFPSQSSDLESAMVAAGGWSFRSTLYGGDQFSDRDPAPLNPEIDAAKLRAMFVHPSFTRQGLANLMLAKCEGEAKKKGFKRLEFGATYAGIPFYEKAGYVRLKEVGEGGEGRCDKVMKDGRRLELAKMGKSFE</sequence>
<dbReference type="OrthoDB" id="41532at2759"/>
<dbReference type="Pfam" id="PF13673">
    <property type="entry name" value="Acetyltransf_10"/>
    <property type="match status" value="1"/>
</dbReference>
<dbReference type="InterPro" id="IPR050832">
    <property type="entry name" value="Bact_Acetyltransf"/>
</dbReference>
<dbReference type="PROSITE" id="PS51186">
    <property type="entry name" value="GNAT"/>
    <property type="match status" value="1"/>
</dbReference>
<feature type="domain" description="N-acetyltransferase" evidence="3">
    <location>
        <begin position="11"/>
        <end position="191"/>
    </location>
</feature>
<dbReference type="SUPFAM" id="SSF55729">
    <property type="entry name" value="Acyl-CoA N-acyltransferases (Nat)"/>
    <property type="match status" value="1"/>
</dbReference>
<dbReference type="PANTHER" id="PTHR43877">
    <property type="entry name" value="AMINOALKYLPHOSPHONATE N-ACETYLTRANSFERASE-RELATED-RELATED"/>
    <property type="match status" value="1"/>
</dbReference>
<keyword evidence="1" id="KW-0808">Transferase</keyword>
<evidence type="ECO:0000256" key="2">
    <source>
        <dbReference type="ARBA" id="ARBA00023315"/>
    </source>
</evidence>
<dbReference type="InterPro" id="IPR000182">
    <property type="entry name" value="GNAT_dom"/>
</dbReference>
<gene>
    <name evidence="4" type="ORF">PAC_07503</name>
</gene>
<name>A0A1L7WXX5_9HELO</name>
<dbReference type="PANTHER" id="PTHR43877:SF1">
    <property type="entry name" value="ACETYLTRANSFERASE"/>
    <property type="match status" value="1"/>
</dbReference>
<evidence type="ECO:0000313" key="4">
    <source>
        <dbReference type="EMBL" id="CZR57614.1"/>
    </source>
</evidence>
<dbReference type="Proteomes" id="UP000184330">
    <property type="component" value="Unassembled WGS sequence"/>
</dbReference>
<dbReference type="EMBL" id="FJOG01000010">
    <property type="protein sequence ID" value="CZR57614.1"/>
    <property type="molecule type" value="Genomic_DNA"/>
</dbReference>
<reference evidence="4 5" key="1">
    <citation type="submission" date="2016-03" db="EMBL/GenBank/DDBJ databases">
        <authorList>
            <person name="Ploux O."/>
        </authorList>
    </citation>
    <scope>NUCLEOTIDE SEQUENCE [LARGE SCALE GENOMIC DNA]</scope>
    <source>
        <strain evidence="4 5">UAMH 11012</strain>
    </source>
</reference>
<organism evidence="4 5">
    <name type="scientific">Phialocephala subalpina</name>
    <dbReference type="NCBI Taxonomy" id="576137"/>
    <lineage>
        <taxon>Eukaryota</taxon>
        <taxon>Fungi</taxon>
        <taxon>Dikarya</taxon>
        <taxon>Ascomycota</taxon>
        <taxon>Pezizomycotina</taxon>
        <taxon>Leotiomycetes</taxon>
        <taxon>Helotiales</taxon>
        <taxon>Mollisiaceae</taxon>
        <taxon>Phialocephala</taxon>
        <taxon>Phialocephala fortinii species complex</taxon>
    </lineage>
</organism>
<dbReference type="AlphaFoldDB" id="A0A1L7WXX5"/>
<evidence type="ECO:0000259" key="3">
    <source>
        <dbReference type="PROSITE" id="PS51186"/>
    </source>
</evidence>
<keyword evidence="5" id="KW-1185">Reference proteome</keyword>
<dbReference type="Gene3D" id="3.40.630.30">
    <property type="match status" value="1"/>
</dbReference>
<evidence type="ECO:0000256" key="1">
    <source>
        <dbReference type="ARBA" id="ARBA00022679"/>
    </source>
</evidence>
<protein>
    <recommendedName>
        <fullName evidence="3">N-acetyltransferase domain-containing protein</fullName>
    </recommendedName>
</protein>
<evidence type="ECO:0000313" key="5">
    <source>
        <dbReference type="Proteomes" id="UP000184330"/>
    </source>
</evidence>
<dbReference type="InterPro" id="IPR016181">
    <property type="entry name" value="Acyl_CoA_acyltransferase"/>
</dbReference>
<accession>A0A1L7WXX5</accession>
<keyword evidence="2" id="KW-0012">Acyltransferase</keyword>
<dbReference type="CDD" id="cd04301">
    <property type="entry name" value="NAT_SF"/>
    <property type="match status" value="1"/>
</dbReference>